<protein>
    <submittedName>
        <fullName evidence="10">Methyltransferase</fullName>
    </submittedName>
</protein>
<feature type="transmembrane region" description="Helical" evidence="7">
    <location>
        <begin position="69"/>
        <end position="87"/>
    </location>
</feature>
<evidence type="ECO:0000256" key="7">
    <source>
        <dbReference type="SAM" id="Phobius"/>
    </source>
</evidence>
<dbReference type="GO" id="GO:0008168">
    <property type="term" value="F:methyltransferase activity"/>
    <property type="evidence" value="ECO:0007669"/>
    <property type="project" value="UniProtKB-KW"/>
</dbReference>
<keyword evidence="5 7" id="KW-1133">Transmembrane helix</keyword>
<evidence type="ECO:0000313" key="10">
    <source>
        <dbReference type="EMBL" id="KIO44950.1"/>
    </source>
</evidence>
<evidence type="ECO:0000313" key="9">
    <source>
        <dbReference type="EMBL" id="KIO43234.1"/>
    </source>
</evidence>
<evidence type="ECO:0000256" key="4">
    <source>
        <dbReference type="ARBA" id="ARBA00022692"/>
    </source>
</evidence>
<evidence type="ECO:0000313" key="11">
    <source>
        <dbReference type="Proteomes" id="UP000031937"/>
    </source>
</evidence>
<evidence type="ECO:0000256" key="2">
    <source>
        <dbReference type="ARBA" id="ARBA00009298"/>
    </source>
</evidence>
<reference evidence="10 12" key="1">
    <citation type="submission" date="2014-07" db="EMBL/GenBank/DDBJ databases">
        <title>Porphyromonadaceae bacterium OUH 308042 = ATCC BAA-2681 = DSM 28342 draft genome.</title>
        <authorList>
            <person name="Sydenham T.V."/>
            <person name="Hasman H."/>
            <person name="Justensen U.S."/>
        </authorList>
    </citation>
    <scope>NUCLEOTIDE SEQUENCE [LARGE SCALE GENOMIC DNA]</scope>
    <source>
        <strain evidence="10 12">OUH 308042</strain>
    </source>
</reference>
<dbReference type="PRINTS" id="PR01837">
    <property type="entry name" value="MGTCSAPBPROT"/>
</dbReference>
<proteinExistence type="inferred from homology"/>
<keyword evidence="3" id="KW-1003">Cell membrane</keyword>
<feature type="transmembrane region" description="Helical" evidence="7">
    <location>
        <begin position="6"/>
        <end position="22"/>
    </location>
</feature>
<evidence type="ECO:0000313" key="12">
    <source>
        <dbReference type="Proteomes" id="UP000031980"/>
    </source>
</evidence>
<dbReference type="GO" id="GO:0005886">
    <property type="term" value="C:plasma membrane"/>
    <property type="evidence" value="ECO:0007669"/>
    <property type="project" value="UniProtKB-SubCell"/>
</dbReference>
<feature type="domain" description="MgtC/SapB/SrpB/YhiD N-terminal" evidence="8">
    <location>
        <begin position="9"/>
        <end position="134"/>
    </location>
</feature>
<dbReference type="RefSeq" id="WP_041504344.1">
    <property type="nucleotide sequence ID" value="NZ_JPIT01000032.1"/>
</dbReference>
<dbReference type="Proteomes" id="UP000031980">
    <property type="component" value="Unassembled WGS sequence"/>
</dbReference>
<sequence>MIWDFIFRLFVAGVLGAIIGLDREYRAKEAGFRTHFLVACGSALFMIVSKYGFEDVLGDKGIGLDPSRIAAQVVSGIGFLGAGTIIIQKQFVRGLTTAAGVWATAAIGLAVGGGMYWLGVGAMVLTLLGLEGLGYLFKRIGLRSVLLVFTTSARENIKLVTDEIERKGHTIASYSTETGQLGDSSTYRVTLIIKTRRAGDESLLFQYMQHLPDMMIDRME</sequence>
<organism evidence="10 12">
    <name type="scientific">Sanguibacteroides justesenii</name>
    <dbReference type="NCBI Taxonomy" id="1547597"/>
    <lineage>
        <taxon>Bacteria</taxon>
        <taxon>Pseudomonadati</taxon>
        <taxon>Bacteroidota</taxon>
        <taxon>Bacteroidia</taxon>
        <taxon>Bacteroidales</taxon>
        <taxon>Porphyromonadaceae</taxon>
        <taxon>Sanguibacteroides</taxon>
    </lineage>
</organism>
<keyword evidence="12" id="KW-1185">Reference proteome</keyword>
<feature type="transmembrane region" description="Helical" evidence="7">
    <location>
        <begin position="34"/>
        <end position="53"/>
    </location>
</feature>
<reference evidence="9 11" key="2">
    <citation type="submission" date="2014-07" db="EMBL/GenBank/DDBJ databases">
        <title>Porphyromonadaceae bacterium OUH 334697 = ATCC BAA-2682 = DSM 28341 draft genome.</title>
        <authorList>
            <person name="Sydenham T.V."/>
            <person name="Hasman H."/>
            <person name="Justesen U.S."/>
        </authorList>
    </citation>
    <scope>NUCLEOTIDE SEQUENCE [LARGE SCALE GENOMIC DNA]</scope>
    <source>
        <strain evidence="9 11">OUH 334697</strain>
    </source>
</reference>
<evidence type="ECO:0000259" key="8">
    <source>
        <dbReference type="Pfam" id="PF02308"/>
    </source>
</evidence>
<dbReference type="InterPro" id="IPR049177">
    <property type="entry name" value="MgtC_SapB_SrpB_YhiD_N"/>
</dbReference>
<comment type="similarity">
    <text evidence="2">Belongs to the MgtC/SapB family.</text>
</comment>
<evidence type="ECO:0000256" key="5">
    <source>
        <dbReference type="ARBA" id="ARBA00022989"/>
    </source>
</evidence>
<dbReference type="PANTHER" id="PTHR33778:SF1">
    <property type="entry name" value="MAGNESIUM TRANSPORTER YHID-RELATED"/>
    <property type="match status" value="1"/>
</dbReference>
<dbReference type="PANTHER" id="PTHR33778">
    <property type="entry name" value="PROTEIN MGTC"/>
    <property type="match status" value="1"/>
</dbReference>
<dbReference type="EMBL" id="JPIU01000038">
    <property type="protein sequence ID" value="KIO44950.1"/>
    <property type="molecule type" value="Genomic_DNA"/>
</dbReference>
<keyword evidence="4 7" id="KW-0812">Transmembrane</keyword>
<dbReference type="Proteomes" id="UP000031937">
    <property type="component" value="Unassembled WGS sequence"/>
</dbReference>
<evidence type="ECO:0000256" key="1">
    <source>
        <dbReference type="ARBA" id="ARBA00004651"/>
    </source>
</evidence>
<evidence type="ECO:0000256" key="6">
    <source>
        <dbReference type="ARBA" id="ARBA00023136"/>
    </source>
</evidence>
<dbReference type="InterPro" id="IPR003416">
    <property type="entry name" value="MgtC/SapB/SrpB/YhiD_fam"/>
</dbReference>
<dbReference type="GO" id="GO:0032259">
    <property type="term" value="P:methylation"/>
    <property type="evidence" value="ECO:0007669"/>
    <property type="project" value="UniProtKB-KW"/>
</dbReference>
<evidence type="ECO:0000256" key="3">
    <source>
        <dbReference type="ARBA" id="ARBA00022475"/>
    </source>
</evidence>
<feature type="transmembrane region" description="Helical" evidence="7">
    <location>
        <begin position="94"/>
        <end position="111"/>
    </location>
</feature>
<keyword evidence="6 7" id="KW-0472">Membrane</keyword>
<comment type="subcellular location">
    <subcellularLocation>
        <location evidence="1">Cell membrane</location>
        <topology evidence="1">Multi-pass membrane protein</topology>
    </subcellularLocation>
</comment>
<feature type="transmembrane region" description="Helical" evidence="7">
    <location>
        <begin position="117"/>
        <end position="137"/>
    </location>
</feature>
<accession>A0A0C3R5J0</accession>
<dbReference type="Pfam" id="PF02308">
    <property type="entry name" value="MgtC"/>
    <property type="match status" value="1"/>
</dbReference>
<comment type="caution">
    <text evidence="10">The sequence shown here is derived from an EMBL/GenBank/DDBJ whole genome shotgun (WGS) entry which is preliminary data.</text>
</comment>
<name>A0A0C3R5J0_9PORP</name>
<dbReference type="OrthoDB" id="9811198at2"/>
<dbReference type="EMBL" id="JPIT01000032">
    <property type="protein sequence ID" value="KIO43234.1"/>
    <property type="molecule type" value="Genomic_DNA"/>
</dbReference>
<gene>
    <name evidence="10" type="ORF">BA92_08000</name>
    <name evidence="9" type="ORF">IE90_13600</name>
</gene>
<keyword evidence="10" id="KW-0808">Transferase</keyword>
<dbReference type="AlphaFoldDB" id="A0A0C3R5J0"/>
<keyword evidence="10" id="KW-0489">Methyltransferase</keyword>